<protein>
    <submittedName>
        <fullName evidence="1">Uncharacterized protein</fullName>
    </submittedName>
</protein>
<dbReference type="Proteomes" id="UP000075880">
    <property type="component" value="Unassembled WGS sequence"/>
</dbReference>
<dbReference type="AlphaFoldDB" id="A0AAG5D1Q1"/>
<dbReference type="EnsemblMetazoa" id="ENSAATROPT005148">
    <property type="protein sequence ID" value="ENSAATROPP004825"/>
    <property type="gene ID" value="ENSAATROPG004117"/>
</dbReference>
<evidence type="ECO:0000313" key="1">
    <source>
        <dbReference type="EnsemblMetazoa" id="ENSAATROPP004825"/>
    </source>
</evidence>
<name>A0AAG5D1Q1_ANOAO</name>
<keyword evidence="2" id="KW-1185">Reference proteome</keyword>
<accession>A0AAG5D1Q1</accession>
<reference evidence="1" key="1">
    <citation type="submission" date="2024-04" db="UniProtKB">
        <authorList>
            <consortium name="EnsemblMetazoa"/>
        </authorList>
    </citation>
    <scope>IDENTIFICATION</scope>
    <source>
        <strain evidence="1">EBRO</strain>
    </source>
</reference>
<organism evidence="1 2">
    <name type="scientific">Anopheles atroparvus</name>
    <name type="common">European mosquito</name>
    <dbReference type="NCBI Taxonomy" id="41427"/>
    <lineage>
        <taxon>Eukaryota</taxon>
        <taxon>Metazoa</taxon>
        <taxon>Ecdysozoa</taxon>
        <taxon>Arthropoda</taxon>
        <taxon>Hexapoda</taxon>
        <taxon>Insecta</taxon>
        <taxon>Pterygota</taxon>
        <taxon>Neoptera</taxon>
        <taxon>Endopterygota</taxon>
        <taxon>Diptera</taxon>
        <taxon>Nematocera</taxon>
        <taxon>Culicoidea</taxon>
        <taxon>Culicidae</taxon>
        <taxon>Anophelinae</taxon>
        <taxon>Anopheles</taxon>
    </lineage>
</organism>
<proteinExistence type="predicted"/>
<evidence type="ECO:0000313" key="2">
    <source>
        <dbReference type="Proteomes" id="UP000075880"/>
    </source>
</evidence>
<sequence>RTAVIHQCAFLILQHYSSLYTSRDETSNLSC</sequence>